<gene>
    <name evidence="1" type="ORF">CPT_Menlow_118</name>
</gene>
<protein>
    <recommendedName>
        <fullName evidence="3">ImpD</fullName>
    </recommendedName>
</protein>
<evidence type="ECO:0000313" key="1">
    <source>
        <dbReference type="EMBL" id="AUG87819.1"/>
    </source>
</evidence>
<dbReference type="EMBL" id="MG428990">
    <property type="protein sequence ID" value="AUG87819.1"/>
    <property type="molecule type" value="Genomic_DNA"/>
</dbReference>
<reference evidence="2" key="1">
    <citation type="submission" date="2017-11" db="EMBL/GenBank/DDBJ databases">
        <title>Complete Genome of Klebsiella pneumoniae Myophage Menlow.</title>
        <authorList>
            <person name="Newkirk H.N."/>
            <person name="Lessor L."/>
            <person name="Liu M."/>
        </authorList>
    </citation>
    <scope>NUCLEOTIDE SEQUENCE [LARGE SCALE GENOMIC DNA]</scope>
</reference>
<sequence length="236" mass="27380">MHNVTKLYPIIIGADQGHLHLSEPSYIAYARAGGSRYVYCEHDHGRGTGLLHYTVNDTTMVPLAPEDVVLARRIYIEFNAMHNNEIDARYHAMRSMEGRDCIYRIDHFSEFSQSIDWFISDKILGERIITTPWAHAEQLRVSTDAYKEVDTLCNKFRISVTCNQDLGEEIQWKAQSPHFSDMEMWAETRSRAVVQLVLWAFYQRTPFSYMGQKTIDEILKSHKVEIVEDLMGWSAL</sequence>
<proteinExistence type="predicted"/>
<keyword evidence="2" id="KW-1185">Reference proteome</keyword>
<evidence type="ECO:0008006" key="3">
    <source>
        <dbReference type="Google" id="ProtNLM"/>
    </source>
</evidence>
<dbReference type="Proteomes" id="UP000241701">
    <property type="component" value="Segment"/>
</dbReference>
<accession>A0A2H5BNB5</accession>
<organism evidence="1 2">
    <name type="scientific">Klebsiella phage Menlow</name>
    <dbReference type="NCBI Taxonomy" id="2054273"/>
    <lineage>
        <taxon>Viruses</taxon>
        <taxon>Duplodnaviria</taxon>
        <taxon>Heunggongvirae</taxon>
        <taxon>Uroviricota</taxon>
        <taxon>Caudoviricetes</taxon>
        <taxon>Pantevenvirales</taxon>
        <taxon>Ackermannviridae</taxon>
        <taxon>Taipeivirus</taxon>
        <taxon>Taipeivirus menlow</taxon>
    </lineage>
</organism>
<name>A0A2H5BNB5_9CAUD</name>
<evidence type="ECO:0000313" key="2">
    <source>
        <dbReference type="Proteomes" id="UP000241701"/>
    </source>
</evidence>